<comment type="caution">
    <text evidence="3">The sequence shown here is derived from an EMBL/GenBank/DDBJ whole genome shotgun (WGS) entry which is preliminary data.</text>
</comment>
<dbReference type="InterPro" id="IPR023286">
    <property type="entry name" value="ABATE_dom_sf"/>
</dbReference>
<proteinExistence type="predicted"/>
<dbReference type="Pfam" id="PF07336">
    <property type="entry name" value="ABATE"/>
    <property type="match status" value="1"/>
</dbReference>
<feature type="region of interest" description="Disordered" evidence="1">
    <location>
        <begin position="76"/>
        <end position="97"/>
    </location>
</feature>
<keyword evidence="4" id="KW-1185">Reference proteome</keyword>
<evidence type="ECO:0000256" key="1">
    <source>
        <dbReference type="SAM" id="MobiDB-lite"/>
    </source>
</evidence>
<name>A0ABN0SMD9_9MICO</name>
<dbReference type="EMBL" id="BAAAAF010000004">
    <property type="protein sequence ID" value="GAA0035363.1"/>
    <property type="molecule type" value="Genomic_DNA"/>
</dbReference>
<dbReference type="InterPro" id="IPR010852">
    <property type="entry name" value="ABATE"/>
</dbReference>
<reference evidence="3 4" key="1">
    <citation type="submission" date="2024-01" db="EMBL/GenBank/DDBJ databases">
        <title>Characterization of antibiotic resistant novel bacterial strains and their environmental applications.</title>
        <authorList>
            <person name="Manzoor S."/>
            <person name="Abbas S."/>
            <person name="Arshad M."/>
            <person name="Ahmed I."/>
        </authorList>
    </citation>
    <scope>NUCLEOTIDE SEQUENCE [LARGE SCALE GENOMIC DNA]</scope>
    <source>
        <strain evidence="3 4">NCCP-602</strain>
    </source>
</reference>
<dbReference type="PANTHER" id="PTHR35525">
    <property type="entry name" value="BLL6575 PROTEIN"/>
    <property type="match status" value="1"/>
</dbReference>
<feature type="domain" description="Zinc finger CGNR" evidence="2">
    <location>
        <begin position="163"/>
        <end position="206"/>
    </location>
</feature>
<dbReference type="Pfam" id="PF11706">
    <property type="entry name" value="zf-CGNR"/>
    <property type="match status" value="1"/>
</dbReference>
<dbReference type="PANTHER" id="PTHR35525:SF3">
    <property type="entry name" value="BLL6575 PROTEIN"/>
    <property type="match status" value="1"/>
</dbReference>
<feature type="compositionally biased region" description="Acidic residues" evidence="1">
    <location>
        <begin position="79"/>
        <end position="93"/>
    </location>
</feature>
<protein>
    <submittedName>
        <fullName evidence="3">CGNR zinc finger domain-containing protein</fullName>
    </submittedName>
</protein>
<dbReference type="Proteomes" id="UP001498238">
    <property type="component" value="Unassembled WGS sequence"/>
</dbReference>
<sequence>MVAIMTFPYDIRSNLTMLVDLLNTAGGIAESGDELTTTTGLRDFAARHDFSGPLTATKTDVEATRRLRDRFDAAFSMDPDAESDGSADPEAEDAATRDALERRIVDEVNLTLRETDALPQLVRHDDWDWHLHAAGAEASLADRVAVDVALVLIDLIRSGDLDRLGRCAAPDCRAYLADFSRNRSKRFCDTGNCANRTHVAAFRARRSEAG</sequence>
<evidence type="ECO:0000259" key="2">
    <source>
        <dbReference type="Pfam" id="PF11706"/>
    </source>
</evidence>
<gene>
    <name evidence="3" type="ORF">NCCP602_13240</name>
</gene>
<organism evidence="3 4">
    <name type="scientific">Brevibacterium metallidurans</name>
    <dbReference type="NCBI Taxonomy" id="1482676"/>
    <lineage>
        <taxon>Bacteria</taxon>
        <taxon>Bacillati</taxon>
        <taxon>Actinomycetota</taxon>
        <taxon>Actinomycetes</taxon>
        <taxon>Micrococcales</taxon>
        <taxon>Brevibacteriaceae</taxon>
        <taxon>Brevibacterium</taxon>
    </lineage>
</organism>
<dbReference type="InterPro" id="IPR021005">
    <property type="entry name" value="Znf_CGNR"/>
</dbReference>
<evidence type="ECO:0000313" key="3">
    <source>
        <dbReference type="EMBL" id="GAA0035363.1"/>
    </source>
</evidence>
<evidence type="ECO:0000313" key="4">
    <source>
        <dbReference type="Proteomes" id="UP001498238"/>
    </source>
</evidence>
<accession>A0ABN0SMD9</accession>
<dbReference type="Gene3D" id="1.10.3300.10">
    <property type="entry name" value="Jann2411-like domain"/>
    <property type="match status" value="1"/>
</dbReference>
<dbReference type="SUPFAM" id="SSF160904">
    <property type="entry name" value="Jann2411-like"/>
    <property type="match status" value="1"/>
</dbReference>